<dbReference type="InterPro" id="IPR036259">
    <property type="entry name" value="MFS_trans_sf"/>
</dbReference>
<proteinExistence type="inferred from homology"/>
<evidence type="ECO:0000256" key="8">
    <source>
        <dbReference type="ARBA" id="ARBA00023002"/>
    </source>
</evidence>
<dbReference type="FunFam" id="1.20.140.10:FF:000003">
    <property type="entry name" value="isovaleryl-CoA dehydrogenase, mitochondrial"/>
    <property type="match status" value="1"/>
</dbReference>
<feature type="transmembrane region" description="Helical" evidence="14">
    <location>
        <begin position="816"/>
        <end position="836"/>
    </location>
</feature>
<dbReference type="FunFam" id="2.40.110.10:FF:000004">
    <property type="entry name" value="Isovaleryl-CoA dehydrogenase, mitochondrial"/>
    <property type="match status" value="1"/>
</dbReference>
<dbReference type="GO" id="GO:0022857">
    <property type="term" value="F:transmembrane transporter activity"/>
    <property type="evidence" value="ECO:0007669"/>
    <property type="project" value="InterPro"/>
</dbReference>
<dbReference type="FunFam" id="1.20.1250.20:FF:000034">
    <property type="entry name" value="MFS general substrate transporter"/>
    <property type="match status" value="1"/>
</dbReference>
<keyword evidence="8" id="KW-0560">Oxidoreductase</keyword>
<feature type="binding site" evidence="11">
    <location>
        <position position="173"/>
    </location>
    <ligand>
        <name>substrate</name>
    </ligand>
</feature>
<keyword evidence="7" id="KW-0809">Transit peptide</keyword>
<reference evidence="16" key="1">
    <citation type="submission" date="2022-11" db="EMBL/GenBank/DDBJ databases">
        <title>Genome Sequence of Cubamyces cubensis.</title>
        <authorList>
            <person name="Buettner E."/>
        </authorList>
    </citation>
    <scope>NUCLEOTIDE SEQUENCE</scope>
    <source>
        <strain evidence="16">MPL-01</strain>
    </source>
</reference>
<feature type="binding site" evidence="12">
    <location>
        <begin position="197"/>
        <end position="199"/>
    </location>
    <ligand>
        <name>FAD</name>
        <dbReference type="ChEBI" id="CHEBI:57692"/>
    </ligand>
</feature>
<comment type="cofactor">
    <cofactor evidence="1 12">
        <name>FAD</name>
        <dbReference type="ChEBI" id="CHEBI:57692"/>
    </cofactor>
</comment>
<dbReference type="Gene3D" id="1.20.1250.20">
    <property type="entry name" value="MFS general substrate transporter like domains"/>
    <property type="match status" value="1"/>
</dbReference>
<dbReference type="EMBL" id="JAPEVG010000378">
    <property type="protein sequence ID" value="KAJ8463686.1"/>
    <property type="molecule type" value="Genomic_DNA"/>
</dbReference>
<dbReference type="FunFam" id="1.20.1250.20:FF:000068">
    <property type="entry name" value="MFS general substrate transporter"/>
    <property type="match status" value="1"/>
</dbReference>
<dbReference type="InterPro" id="IPR006089">
    <property type="entry name" value="Acyl-CoA_DH_CS"/>
</dbReference>
<evidence type="ECO:0000313" key="17">
    <source>
        <dbReference type="Proteomes" id="UP001215151"/>
    </source>
</evidence>
<evidence type="ECO:0000313" key="16">
    <source>
        <dbReference type="EMBL" id="KAJ8463686.1"/>
    </source>
</evidence>
<feature type="transmembrane region" description="Helical" evidence="14">
    <location>
        <begin position="878"/>
        <end position="895"/>
    </location>
</feature>
<dbReference type="InterPro" id="IPR009075">
    <property type="entry name" value="AcylCo_DH/oxidase_C"/>
</dbReference>
<accession>A0AAD7X6R5</accession>
<feature type="binding site" evidence="12">
    <location>
        <position position="309"/>
    </location>
    <ligand>
        <name>FAD</name>
        <dbReference type="ChEBI" id="CHEBI:57692"/>
    </ligand>
</feature>
<keyword evidence="6 12" id="KW-0274">FAD</keyword>
<feature type="binding site" evidence="11">
    <location>
        <begin position="219"/>
        <end position="220"/>
    </location>
    <ligand>
        <name>substrate</name>
    </ligand>
</feature>
<dbReference type="GO" id="GO:0008470">
    <property type="term" value="F:3-methylbutanoyl-CoA dehydrogenase activity"/>
    <property type="evidence" value="ECO:0007669"/>
    <property type="project" value="TreeGrafter"/>
</dbReference>
<dbReference type="PROSITE" id="PS00072">
    <property type="entry name" value="ACYL_COA_DH_1"/>
    <property type="match status" value="1"/>
</dbReference>
<feature type="region of interest" description="Disordered" evidence="13">
    <location>
        <begin position="507"/>
        <end position="546"/>
    </location>
</feature>
<keyword evidence="14" id="KW-0812">Transmembrane</keyword>
<feature type="transmembrane region" description="Helical" evidence="14">
    <location>
        <begin position="902"/>
        <end position="922"/>
    </location>
</feature>
<keyword evidence="9" id="KW-0496">Mitochondrion</keyword>
<dbReference type="AlphaFoldDB" id="A0AAD7X6R5"/>
<dbReference type="InterPro" id="IPR036250">
    <property type="entry name" value="AcylCo_DH-like_C"/>
</dbReference>
<comment type="caution">
    <text evidence="16">The sequence shown here is derived from an EMBL/GenBank/DDBJ whole genome shotgun (WGS) entry which is preliminary data.</text>
</comment>
<dbReference type="PANTHER" id="PTHR43884:SF18">
    <property type="entry name" value="ISOVALERYL-COENZYME A DEHYDROGENASE"/>
    <property type="match status" value="1"/>
</dbReference>
<dbReference type="InterPro" id="IPR037069">
    <property type="entry name" value="AcylCoA_DH/ox_N_sf"/>
</dbReference>
<evidence type="ECO:0000256" key="6">
    <source>
        <dbReference type="ARBA" id="ARBA00022827"/>
    </source>
</evidence>
<name>A0AAD7X6R5_9APHY</name>
<dbReference type="Proteomes" id="UP001215151">
    <property type="component" value="Unassembled WGS sequence"/>
</dbReference>
<evidence type="ECO:0000256" key="3">
    <source>
        <dbReference type="ARBA" id="ARBA00004173"/>
    </source>
</evidence>
<keyword evidence="17" id="KW-1185">Reference proteome</keyword>
<feature type="domain" description="Major facilitator superfamily (MFS) profile" evidence="15">
    <location>
        <begin position="588"/>
        <end position="1023"/>
    </location>
</feature>
<feature type="binding site" evidence="12">
    <location>
        <position position="320"/>
    </location>
    <ligand>
        <name>FAD</name>
        <dbReference type="ChEBI" id="CHEBI:57692"/>
    </ligand>
</feature>
<sequence length="1054" mass="115948">MLRSLARIPAPKTRPAAAAVSATRGAAAVSGQRRHASFYNTDVAGLTEEQAEFRNAVQEFAEREVAPRAAEIDRTNNFPMDLWEKLGDMGLLGITVKPEYGGLALGYFNHTLAMEELSRASGSVALSYGAHSNLCVNQIHRWGTEAQKQKYLPDLVSGKKVGSLAMSEPGSGSDVISMKLRAEKVDGGWKLNGNKFWITNGPIASTLVVYAKTSPEKGSKGVTTFIVERGFPGFSTHQKLDKLGMRGSDTCELVFEDCFVPDENVLGPIDGGAKVLMSGLDLERLVLSGGPLGLMQAAFDIAVEYVHDRKQFGQPVGEFQLMQGKIADMYTKLNASRSYVYAVARACDAGKVSRRDCAGAILYSSDRAVEVSMDAMQCLGGNGYINDYPTGRILRDARLYTVGAGTQEIRRMLIGREFNDDKHATPGYQVLAAVEGHVGWFKLHGGDQPRLSMQQASIAPLGWRISSIGLVAKVVRCALEVLSRAYAQILSVALGKFMLPFKYRSSPRNASFDPPRALHPAVPHASSRMADERKSTPSLHEHRVEAASPDVEKQYNLAPYVDADGGDYKARFPNIDEAKVIRKIDLRVVPVLCVLYLLAFLDRVNISNAAVFGLKQDLNLGGNEFNTALVVFFAPYVLFEIPSNALLKHFKPHVWLSLCMFLFGLITLLQGFTQNFSGLVATRFFLGVVESGVFPACFYLIAMWYKRAEAQKRYSFFFSSTTLAGGFGGLLASAIGKMDGLRGYRGWRWIFIIEGLVTCLVSAILYFAISDFPEEVTWLSAEEKEFVKARLYEDVGHSKRHDPLTVKSVFEVFKDWKIIVGGFMYFGLIVPAYSYGQLSATSFHASLADPEYPCAAYFAPSIIQSLGNGMIRTQLLSVPPWACAFALAMITATLSDWLRLRFVFVLIPTAISLAGFIILLVVHDNNHLQYGALFLAAMGTYSAMPIIVCWFNTNLGGHHRRAVGTAFQVGFGNIGGIIAVFAFLAKDAPKYIPGYSICIAFIAVSVIANTVYFLGVSWENRRRDALQAQGAYDGLSQDEKKRMGDLNPDYRYFR</sequence>
<keyword evidence="5" id="KW-0285">Flavoprotein</keyword>
<dbReference type="Pfam" id="PF07690">
    <property type="entry name" value="MFS_1"/>
    <property type="match status" value="1"/>
</dbReference>
<dbReference type="CDD" id="cd01156">
    <property type="entry name" value="IVD"/>
    <property type="match status" value="1"/>
</dbReference>
<protein>
    <recommendedName>
        <fullName evidence="15">Major facilitator superfamily (MFS) profile domain-containing protein</fullName>
    </recommendedName>
</protein>
<dbReference type="Gene3D" id="1.20.140.10">
    <property type="entry name" value="Butyryl-CoA Dehydrogenase, subunit A, domain 3"/>
    <property type="match status" value="1"/>
</dbReference>
<evidence type="ECO:0000256" key="4">
    <source>
        <dbReference type="ARBA" id="ARBA00009347"/>
    </source>
</evidence>
<dbReference type="PANTHER" id="PTHR43884">
    <property type="entry name" value="ACYL-COA DEHYDROGENASE"/>
    <property type="match status" value="1"/>
</dbReference>
<feature type="transmembrane region" description="Helical" evidence="14">
    <location>
        <begin position="928"/>
        <end position="951"/>
    </location>
</feature>
<organism evidence="16 17">
    <name type="scientific">Trametes cubensis</name>
    <dbReference type="NCBI Taxonomy" id="1111947"/>
    <lineage>
        <taxon>Eukaryota</taxon>
        <taxon>Fungi</taxon>
        <taxon>Dikarya</taxon>
        <taxon>Basidiomycota</taxon>
        <taxon>Agaricomycotina</taxon>
        <taxon>Agaricomycetes</taxon>
        <taxon>Polyporales</taxon>
        <taxon>Polyporaceae</taxon>
        <taxon>Trametes</taxon>
    </lineage>
</organism>
<evidence type="ECO:0000256" key="7">
    <source>
        <dbReference type="ARBA" id="ARBA00022946"/>
    </source>
</evidence>
<dbReference type="GO" id="GO:0006552">
    <property type="term" value="P:L-leucine catabolic process"/>
    <property type="evidence" value="ECO:0007669"/>
    <property type="project" value="TreeGrafter"/>
</dbReference>
<dbReference type="Gene3D" id="1.10.540.10">
    <property type="entry name" value="Acyl-CoA dehydrogenase/oxidase, N-terminal domain"/>
    <property type="match status" value="1"/>
</dbReference>
<feature type="transmembrane region" description="Helical" evidence="14">
    <location>
        <begin position="747"/>
        <end position="769"/>
    </location>
</feature>
<dbReference type="PROSITE" id="PS50850">
    <property type="entry name" value="MFS"/>
    <property type="match status" value="1"/>
</dbReference>
<dbReference type="Pfam" id="PF00441">
    <property type="entry name" value="Acyl-CoA_dh_1"/>
    <property type="match status" value="1"/>
</dbReference>
<evidence type="ECO:0000256" key="9">
    <source>
        <dbReference type="ARBA" id="ARBA00023128"/>
    </source>
</evidence>
<feature type="transmembrane region" description="Helical" evidence="14">
    <location>
        <begin position="654"/>
        <end position="672"/>
    </location>
</feature>
<dbReference type="InterPro" id="IPR009100">
    <property type="entry name" value="AcylCoA_DH/oxidase_NM_dom_sf"/>
</dbReference>
<dbReference type="Pfam" id="PF02770">
    <property type="entry name" value="Acyl-CoA_dh_M"/>
    <property type="match status" value="1"/>
</dbReference>
<dbReference type="InterPro" id="IPR006091">
    <property type="entry name" value="Acyl-CoA_Oxase/DH_mid-dom"/>
</dbReference>
<evidence type="ECO:0000256" key="13">
    <source>
        <dbReference type="SAM" id="MobiDB-lite"/>
    </source>
</evidence>
<feature type="compositionally biased region" description="Basic and acidic residues" evidence="13">
    <location>
        <begin position="529"/>
        <end position="546"/>
    </location>
</feature>
<dbReference type="SUPFAM" id="SSF56645">
    <property type="entry name" value="Acyl-CoA dehydrogenase NM domain-like"/>
    <property type="match status" value="1"/>
</dbReference>
<feature type="binding site" evidence="12">
    <location>
        <begin position="406"/>
        <end position="408"/>
    </location>
    <ligand>
        <name>FAD</name>
        <dbReference type="ChEBI" id="CHEBI:57692"/>
    </ligand>
</feature>
<feature type="binding site" evidence="12">
    <location>
        <begin position="164"/>
        <end position="173"/>
    </location>
    <ligand>
        <name>FAD</name>
        <dbReference type="ChEBI" id="CHEBI:57692"/>
    </ligand>
</feature>
<comment type="subcellular location">
    <subcellularLocation>
        <location evidence="2">Membrane</location>
        <topology evidence="2">Multi-pass membrane protein</topology>
    </subcellularLocation>
    <subcellularLocation>
        <location evidence="3">Mitochondrion</location>
    </subcellularLocation>
</comment>
<gene>
    <name evidence="16" type="ORF">ONZ51_g10094</name>
</gene>
<dbReference type="SUPFAM" id="SSF47203">
    <property type="entry name" value="Acyl-CoA dehydrogenase C-terminal domain-like"/>
    <property type="match status" value="1"/>
</dbReference>
<feature type="transmembrane region" description="Helical" evidence="14">
    <location>
        <begin position="963"/>
        <end position="985"/>
    </location>
</feature>
<evidence type="ECO:0000256" key="2">
    <source>
        <dbReference type="ARBA" id="ARBA00004141"/>
    </source>
</evidence>
<dbReference type="GO" id="GO:0016020">
    <property type="term" value="C:membrane"/>
    <property type="evidence" value="ECO:0007669"/>
    <property type="project" value="UniProtKB-SubCell"/>
</dbReference>
<feature type="transmembrane region" description="Helical" evidence="14">
    <location>
        <begin position="714"/>
        <end position="735"/>
    </location>
</feature>
<dbReference type="GO" id="GO:0050660">
    <property type="term" value="F:flavin adenine dinucleotide binding"/>
    <property type="evidence" value="ECO:0007669"/>
    <property type="project" value="InterPro"/>
</dbReference>
<feature type="transmembrane region" description="Helical" evidence="14">
    <location>
        <begin position="684"/>
        <end position="702"/>
    </location>
</feature>
<feature type="binding site" evidence="12">
    <location>
        <begin position="377"/>
        <end position="381"/>
    </location>
    <ligand>
        <name>FAD</name>
        <dbReference type="ChEBI" id="CHEBI:57692"/>
    </ligand>
</feature>
<keyword evidence="14" id="KW-1133">Transmembrane helix</keyword>
<evidence type="ECO:0000256" key="11">
    <source>
        <dbReference type="PIRSR" id="PIRSR634183-2"/>
    </source>
</evidence>
<dbReference type="CDD" id="cd17327">
    <property type="entry name" value="MFS_FEN2_like"/>
    <property type="match status" value="1"/>
</dbReference>
<evidence type="ECO:0000256" key="5">
    <source>
        <dbReference type="ARBA" id="ARBA00022630"/>
    </source>
</evidence>
<dbReference type="InterPro" id="IPR013786">
    <property type="entry name" value="AcylCoA_DH/ox_N"/>
</dbReference>
<evidence type="ECO:0000256" key="12">
    <source>
        <dbReference type="PIRSR" id="PIRSR634183-3"/>
    </source>
</evidence>
<dbReference type="PROSITE" id="PS00073">
    <property type="entry name" value="ACYL_COA_DH_2"/>
    <property type="match status" value="1"/>
</dbReference>
<feature type="transmembrane region" description="Helical" evidence="14">
    <location>
        <begin position="991"/>
        <end position="1014"/>
    </location>
</feature>
<feature type="binding site" evidence="11">
    <location>
        <begin position="281"/>
        <end position="284"/>
    </location>
    <ligand>
        <name>substrate</name>
    </ligand>
</feature>
<dbReference type="Gene3D" id="2.40.110.10">
    <property type="entry name" value="Butyryl-CoA Dehydrogenase, subunit A, domain 2"/>
    <property type="match status" value="1"/>
</dbReference>
<dbReference type="SUPFAM" id="SSF103473">
    <property type="entry name" value="MFS general substrate transporter"/>
    <property type="match status" value="1"/>
</dbReference>
<dbReference type="InterPro" id="IPR011701">
    <property type="entry name" value="MFS"/>
</dbReference>
<dbReference type="Pfam" id="PF02771">
    <property type="entry name" value="Acyl-CoA_dh_N"/>
    <property type="match status" value="1"/>
</dbReference>
<feature type="active site" description="Proton acceptor" evidence="10">
    <location>
        <position position="283"/>
    </location>
</feature>
<feature type="transmembrane region" description="Helical" evidence="14">
    <location>
        <begin position="626"/>
        <end position="647"/>
    </location>
</feature>
<feature type="binding site" evidence="11">
    <location>
        <begin position="404"/>
        <end position="405"/>
    </location>
    <ligand>
        <name>substrate</name>
    </ligand>
</feature>
<dbReference type="GO" id="GO:0005739">
    <property type="term" value="C:mitochondrion"/>
    <property type="evidence" value="ECO:0007669"/>
    <property type="project" value="UniProtKB-SubCell"/>
</dbReference>
<dbReference type="InterPro" id="IPR034183">
    <property type="entry name" value="IVD"/>
</dbReference>
<evidence type="ECO:0000256" key="10">
    <source>
        <dbReference type="PIRSR" id="PIRSR634183-1"/>
    </source>
</evidence>
<dbReference type="InterPro" id="IPR020846">
    <property type="entry name" value="MFS_dom"/>
</dbReference>
<dbReference type="InterPro" id="IPR046373">
    <property type="entry name" value="Acyl-CoA_Oxase/DH_mid-dom_sf"/>
</dbReference>
<evidence type="ECO:0000259" key="15">
    <source>
        <dbReference type="PROSITE" id="PS50850"/>
    </source>
</evidence>
<dbReference type="FunFam" id="1.10.540.10:FF:000007">
    <property type="entry name" value="Isovaleryl-CoA dehydrogenase, mitochondrial"/>
    <property type="match status" value="1"/>
</dbReference>
<evidence type="ECO:0000256" key="1">
    <source>
        <dbReference type="ARBA" id="ARBA00001974"/>
    </source>
</evidence>
<keyword evidence="14" id="KW-0472">Membrane</keyword>
<comment type="similarity">
    <text evidence="4">Belongs to the acyl-CoA dehydrogenase family.</text>
</comment>
<evidence type="ECO:0000256" key="14">
    <source>
        <dbReference type="SAM" id="Phobius"/>
    </source>
</evidence>